<evidence type="ECO:0000313" key="7">
    <source>
        <dbReference type="Proteomes" id="UP001320898"/>
    </source>
</evidence>
<keyword evidence="4" id="KW-0472">Membrane</keyword>
<feature type="domain" description="HTH araC/xylS-type" evidence="5">
    <location>
        <begin position="237"/>
        <end position="337"/>
    </location>
</feature>
<evidence type="ECO:0000256" key="4">
    <source>
        <dbReference type="SAM" id="Phobius"/>
    </source>
</evidence>
<evidence type="ECO:0000256" key="1">
    <source>
        <dbReference type="ARBA" id="ARBA00023015"/>
    </source>
</evidence>
<dbReference type="SUPFAM" id="SSF46689">
    <property type="entry name" value="Homeodomain-like"/>
    <property type="match status" value="1"/>
</dbReference>
<organism evidence="6 7">
    <name type="scientific">Microbaculum marinisediminis</name>
    <dbReference type="NCBI Taxonomy" id="2931392"/>
    <lineage>
        <taxon>Bacteria</taxon>
        <taxon>Pseudomonadati</taxon>
        <taxon>Pseudomonadota</taxon>
        <taxon>Alphaproteobacteria</taxon>
        <taxon>Hyphomicrobiales</taxon>
        <taxon>Tepidamorphaceae</taxon>
        <taxon>Microbaculum</taxon>
    </lineage>
</organism>
<dbReference type="Pfam" id="PF12833">
    <property type="entry name" value="HTH_18"/>
    <property type="match status" value="1"/>
</dbReference>
<comment type="caution">
    <text evidence="6">The sequence shown here is derived from an EMBL/GenBank/DDBJ whole genome shotgun (WGS) entry which is preliminary data.</text>
</comment>
<dbReference type="RefSeq" id="WP_261615876.1">
    <property type="nucleotide sequence ID" value="NZ_JALIDZ010000004.1"/>
</dbReference>
<accession>A0AAW5QZE9</accession>
<dbReference type="PANTHER" id="PTHR43280:SF29">
    <property type="entry name" value="ARAC-FAMILY TRANSCRIPTIONAL REGULATOR"/>
    <property type="match status" value="1"/>
</dbReference>
<proteinExistence type="predicted"/>
<feature type="transmembrane region" description="Helical" evidence="4">
    <location>
        <begin position="6"/>
        <end position="23"/>
    </location>
</feature>
<name>A0AAW5QZE9_9HYPH</name>
<evidence type="ECO:0000259" key="5">
    <source>
        <dbReference type="PROSITE" id="PS01124"/>
    </source>
</evidence>
<sequence>MLVLPVPMIVALILGFLFVRSLLAESRPGLFSALLALCALQSVLISLAQYYGIHQLRFVQPVTGSCIPPLAWIVFLTTAVRPFDPQRDLLHLAVPAFVAFCTLFVPEALDVVVPLVFAVYGIGILWVLRAGADSLPLARLETGNLPRLIWGGTALAFLISALSDALIGVAMLTGYGWIQPTLISVFSSLVLLWVGLVSLSLTLVGGRDVETAEDPQPSPAATDPAATDPAEDAALMDRLHTLLEGQQLYLDPDLTLARLAKRLGVPAKQLSATINRSTGDNVSRYINGNRIRAACARISAGDSITVAMLESGFNTKSNFNREFLRVAGMTPSAWQAANRA</sequence>
<keyword evidence="3" id="KW-0804">Transcription</keyword>
<feature type="transmembrane region" description="Helical" evidence="4">
    <location>
        <begin position="89"/>
        <end position="105"/>
    </location>
</feature>
<feature type="transmembrane region" description="Helical" evidence="4">
    <location>
        <begin position="111"/>
        <end position="128"/>
    </location>
</feature>
<dbReference type="Proteomes" id="UP001320898">
    <property type="component" value="Unassembled WGS sequence"/>
</dbReference>
<dbReference type="EMBL" id="JALIDZ010000004">
    <property type="protein sequence ID" value="MCT8972312.1"/>
    <property type="molecule type" value="Genomic_DNA"/>
</dbReference>
<gene>
    <name evidence="6" type="ORF">MUB46_10625</name>
</gene>
<reference evidence="6 7" key="1">
    <citation type="submission" date="2022-04" db="EMBL/GenBank/DDBJ databases">
        <authorList>
            <person name="Ye Y.-Q."/>
            <person name="Du Z.-J."/>
        </authorList>
    </citation>
    <scope>NUCLEOTIDE SEQUENCE [LARGE SCALE GENOMIC DNA]</scope>
    <source>
        <strain evidence="6 7">A6E488</strain>
    </source>
</reference>
<dbReference type="GO" id="GO:0043565">
    <property type="term" value="F:sequence-specific DNA binding"/>
    <property type="evidence" value="ECO:0007669"/>
    <property type="project" value="InterPro"/>
</dbReference>
<protein>
    <submittedName>
        <fullName evidence="6">AraC family transcriptional regulator</fullName>
    </submittedName>
</protein>
<evidence type="ECO:0000256" key="2">
    <source>
        <dbReference type="ARBA" id="ARBA00023125"/>
    </source>
</evidence>
<dbReference type="PROSITE" id="PS01124">
    <property type="entry name" value="HTH_ARAC_FAMILY_2"/>
    <property type="match status" value="1"/>
</dbReference>
<keyword evidence="7" id="KW-1185">Reference proteome</keyword>
<dbReference type="Gene3D" id="1.10.10.60">
    <property type="entry name" value="Homeodomain-like"/>
    <property type="match status" value="1"/>
</dbReference>
<keyword evidence="4" id="KW-1133">Transmembrane helix</keyword>
<dbReference type="AlphaFoldDB" id="A0AAW5QZE9"/>
<feature type="transmembrane region" description="Helical" evidence="4">
    <location>
        <begin position="183"/>
        <end position="204"/>
    </location>
</feature>
<evidence type="ECO:0000256" key="3">
    <source>
        <dbReference type="ARBA" id="ARBA00023163"/>
    </source>
</evidence>
<dbReference type="InterPro" id="IPR009057">
    <property type="entry name" value="Homeodomain-like_sf"/>
</dbReference>
<dbReference type="InterPro" id="IPR018060">
    <property type="entry name" value="HTH_AraC"/>
</dbReference>
<keyword evidence="2" id="KW-0238">DNA-binding</keyword>
<dbReference type="GO" id="GO:0003700">
    <property type="term" value="F:DNA-binding transcription factor activity"/>
    <property type="evidence" value="ECO:0007669"/>
    <property type="project" value="InterPro"/>
</dbReference>
<feature type="transmembrane region" description="Helical" evidence="4">
    <location>
        <begin position="148"/>
        <end position="177"/>
    </location>
</feature>
<keyword evidence="4" id="KW-0812">Transmembrane</keyword>
<feature type="transmembrane region" description="Helical" evidence="4">
    <location>
        <begin position="58"/>
        <end position="77"/>
    </location>
</feature>
<dbReference type="PANTHER" id="PTHR43280">
    <property type="entry name" value="ARAC-FAMILY TRANSCRIPTIONAL REGULATOR"/>
    <property type="match status" value="1"/>
</dbReference>
<evidence type="ECO:0000313" key="6">
    <source>
        <dbReference type="EMBL" id="MCT8972312.1"/>
    </source>
</evidence>
<feature type="transmembrane region" description="Helical" evidence="4">
    <location>
        <begin position="30"/>
        <end position="52"/>
    </location>
</feature>
<dbReference type="SMART" id="SM00342">
    <property type="entry name" value="HTH_ARAC"/>
    <property type="match status" value="1"/>
</dbReference>
<keyword evidence="1" id="KW-0805">Transcription regulation</keyword>